<accession>A0A2T0S0T8</accession>
<dbReference type="EMBL" id="PVTD01000001">
    <property type="protein sequence ID" value="PRY26913.1"/>
    <property type="molecule type" value="Genomic_DNA"/>
</dbReference>
<dbReference type="SUPFAM" id="SSF51182">
    <property type="entry name" value="RmlC-like cupins"/>
    <property type="match status" value="2"/>
</dbReference>
<evidence type="ECO:0000259" key="1">
    <source>
        <dbReference type="Pfam" id="PF12973"/>
    </source>
</evidence>
<gene>
    <name evidence="2" type="ORF">CLV78_1011018</name>
</gene>
<protein>
    <submittedName>
        <fullName evidence="2">ChrR-like anti-ECFsigma factor</fullName>
    </submittedName>
</protein>
<proteinExistence type="predicted"/>
<dbReference type="InterPro" id="IPR025979">
    <property type="entry name" value="ChrR-like_cupin_dom"/>
</dbReference>
<dbReference type="CDD" id="cd20303">
    <property type="entry name" value="cupin_ChrR_1"/>
    <property type="match status" value="1"/>
</dbReference>
<dbReference type="InterPro" id="IPR014710">
    <property type="entry name" value="RmlC-like_jellyroll"/>
</dbReference>
<dbReference type="InterPro" id="IPR011051">
    <property type="entry name" value="RmlC_Cupin_sf"/>
</dbReference>
<organism evidence="2 3">
    <name type="scientific">Aliiruegeria haliotis</name>
    <dbReference type="NCBI Taxonomy" id="1280846"/>
    <lineage>
        <taxon>Bacteria</taxon>
        <taxon>Pseudomonadati</taxon>
        <taxon>Pseudomonadota</taxon>
        <taxon>Alphaproteobacteria</taxon>
        <taxon>Rhodobacterales</taxon>
        <taxon>Roseobacteraceae</taxon>
        <taxon>Aliiruegeria</taxon>
    </lineage>
</organism>
<dbReference type="Proteomes" id="UP000239480">
    <property type="component" value="Unassembled WGS sequence"/>
</dbReference>
<comment type="caution">
    <text evidence="2">The sequence shown here is derived from an EMBL/GenBank/DDBJ whole genome shotgun (WGS) entry which is preliminary data.</text>
</comment>
<dbReference type="Gene3D" id="2.60.120.10">
    <property type="entry name" value="Jelly Rolls"/>
    <property type="match status" value="1"/>
</dbReference>
<name>A0A2T0S0T8_9RHOB</name>
<dbReference type="RefSeq" id="WP_106203616.1">
    <property type="nucleotide sequence ID" value="NZ_PVTD01000001.1"/>
</dbReference>
<keyword evidence="3" id="KW-1185">Reference proteome</keyword>
<dbReference type="AlphaFoldDB" id="A0A2T0S0T8"/>
<reference evidence="2 3" key="1">
    <citation type="submission" date="2018-03" db="EMBL/GenBank/DDBJ databases">
        <title>Genomic Encyclopedia of Archaeal and Bacterial Type Strains, Phase II (KMG-II): from individual species to whole genera.</title>
        <authorList>
            <person name="Goeker M."/>
        </authorList>
    </citation>
    <scope>NUCLEOTIDE SEQUENCE [LARGE SCALE GENOMIC DNA]</scope>
    <source>
        <strain evidence="2 3">DSM 29328</strain>
    </source>
</reference>
<evidence type="ECO:0000313" key="2">
    <source>
        <dbReference type="EMBL" id="PRY26913.1"/>
    </source>
</evidence>
<evidence type="ECO:0000313" key="3">
    <source>
        <dbReference type="Proteomes" id="UP000239480"/>
    </source>
</evidence>
<dbReference type="Pfam" id="PF12973">
    <property type="entry name" value="Cupin_7"/>
    <property type="match status" value="1"/>
</dbReference>
<sequence length="225" mass="24557">MTLNSDFTRNVIVRPEDNDWVASPVPGVDRMMLDRIGDEVARATTIVRFAPESRFSAHTHDGGEEFIVLDGVFEDEHGAFPEGAYIRNPPTSRHTPGSPPGCVIFVKLWQFQPEDRTHVRIATDKLGGVADGERPGVDISPLFRDAQEDVRIERWSANTTAPVTADGGAEILLLSGSLQLDGETLSPWTWIRRADGNGVTLTAGPDGARLWIKAGHLRDVRAPGA</sequence>
<dbReference type="OrthoDB" id="9801227at2"/>
<feature type="domain" description="ChrR-like cupin" evidence="1">
    <location>
        <begin position="9"/>
        <end position="112"/>
    </location>
</feature>